<dbReference type="AlphaFoldDB" id="A0A0D7ASZ9"/>
<reference evidence="1 2" key="1">
    <citation type="journal article" date="2015" name="Fungal Genet. Biol.">
        <title>Evolution of novel wood decay mechanisms in Agaricales revealed by the genome sequences of Fistulina hepatica and Cylindrobasidium torrendii.</title>
        <authorList>
            <person name="Floudas D."/>
            <person name="Held B.W."/>
            <person name="Riley R."/>
            <person name="Nagy L.G."/>
            <person name="Koehler G."/>
            <person name="Ransdell A.S."/>
            <person name="Younus H."/>
            <person name="Chow J."/>
            <person name="Chiniquy J."/>
            <person name="Lipzen A."/>
            <person name="Tritt A."/>
            <person name="Sun H."/>
            <person name="Haridas S."/>
            <person name="LaButti K."/>
            <person name="Ohm R.A."/>
            <person name="Kues U."/>
            <person name="Blanchette R.A."/>
            <person name="Grigoriev I.V."/>
            <person name="Minto R.E."/>
            <person name="Hibbett D.S."/>
        </authorList>
    </citation>
    <scope>NUCLEOTIDE SEQUENCE [LARGE SCALE GENOMIC DNA]</scope>
    <source>
        <strain evidence="1 2">FP15055 ss-10</strain>
    </source>
</reference>
<dbReference type="Proteomes" id="UP000054007">
    <property type="component" value="Unassembled WGS sequence"/>
</dbReference>
<keyword evidence="2" id="KW-1185">Reference proteome</keyword>
<protein>
    <submittedName>
        <fullName evidence="1">Uncharacterized protein</fullName>
    </submittedName>
</protein>
<evidence type="ECO:0000313" key="2">
    <source>
        <dbReference type="Proteomes" id="UP000054007"/>
    </source>
</evidence>
<organism evidence="1 2">
    <name type="scientific">Cylindrobasidium torrendii FP15055 ss-10</name>
    <dbReference type="NCBI Taxonomy" id="1314674"/>
    <lineage>
        <taxon>Eukaryota</taxon>
        <taxon>Fungi</taxon>
        <taxon>Dikarya</taxon>
        <taxon>Basidiomycota</taxon>
        <taxon>Agaricomycotina</taxon>
        <taxon>Agaricomycetes</taxon>
        <taxon>Agaricomycetidae</taxon>
        <taxon>Agaricales</taxon>
        <taxon>Marasmiineae</taxon>
        <taxon>Physalacriaceae</taxon>
        <taxon>Cylindrobasidium</taxon>
    </lineage>
</organism>
<accession>A0A0D7ASZ9</accession>
<name>A0A0D7ASZ9_9AGAR</name>
<gene>
    <name evidence="1" type="ORF">CYLTODRAFT_415783</name>
</gene>
<dbReference type="EMBL" id="KN881131">
    <property type="protein sequence ID" value="KIY60954.1"/>
    <property type="molecule type" value="Genomic_DNA"/>
</dbReference>
<evidence type="ECO:0000313" key="1">
    <source>
        <dbReference type="EMBL" id="KIY60954.1"/>
    </source>
</evidence>
<sequence length="114" mass="12688">MPIWQLNFVFLALTADQRSVPLLSEASIAERHEGCGERIHERVIAKRVIDIGVSFGKLQMLEMWKGPGRRLCACNGADDIFGVEGVRGGEPQHDESWRQESKQLGVFVLVPGNT</sequence>
<proteinExistence type="predicted"/>